<sequence length="106" mass="11084">MIYVFLIEPLFYQALGLATLVIALWAFSDAVRRKPAVFEATGKRTKGFWLGMTGAATAVGVLGTLSPGSLLPFTLAGLVAACVYLADVKPSVSGSGRGSSGPYGRW</sequence>
<dbReference type="Pfam" id="PF10724">
    <property type="entry name" value="DUF2516"/>
    <property type="match status" value="1"/>
</dbReference>
<keyword evidence="1" id="KW-0812">Transmembrane</keyword>
<reference evidence="2 3" key="1">
    <citation type="submission" date="2024-04" db="EMBL/GenBank/DDBJ databases">
        <title>Arthrobacter sp. from Plains bison fecal sample.</title>
        <authorList>
            <person name="Ruzzini A."/>
        </authorList>
    </citation>
    <scope>NUCLEOTIDE SEQUENCE [LARGE SCALE GENOMIC DNA]</scope>
    <source>
        <strain evidence="2 3">EINP1</strain>
    </source>
</reference>
<feature type="transmembrane region" description="Helical" evidence="1">
    <location>
        <begin position="6"/>
        <end position="27"/>
    </location>
</feature>
<evidence type="ECO:0000313" key="3">
    <source>
        <dbReference type="Proteomes" id="UP001448858"/>
    </source>
</evidence>
<keyword evidence="3" id="KW-1185">Reference proteome</keyword>
<gene>
    <name evidence="2" type="ORF">AAE021_13745</name>
</gene>
<dbReference type="RefSeq" id="WP_342022892.1">
    <property type="nucleotide sequence ID" value="NZ_CP151657.1"/>
</dbReference>
<name>A0ABZ2ZUW8_9MICC</name>
<dbReference type="Proteomes" id="UP001448858">
    <property type="component" value="Chromosome"/>
</dbReference>
<dbReference type="EMBL" id="CP151657">
    <property type="protein sequence ID" value="WZP15226.1"/>
    <property type="molecule type" value="Genomic_DNA"/>
</dbReference>
<keyword evidence="1" id="KW-1133">Transmembrane helix</keyword>
<protein>
    <submittedName>
        <fullName evidence="2">DUF2516 family protein</fullName>
    </submittedName>
</protein>
<evidence type="ECO:0000313" key="2">
    <source>
        <dbReference type="EMBL" id="WZP15226.1"/>
    </source>
</evidence>
<accession>A0ABZ2ZUW8</accession>
<dbReference type="InterPro" id="IPR019662">
    <property type="entry name" value="DUF2516"/>
</dbReference>
<feature type="transmembrane region" description="Helical" evidence="1">
    <location>
        <begin position="48"/>
        <end position="65"/>
    </location>
</feature>
<keyword evidence="1" id="KW-0472">Membrane</keyword>
<organism evidence="2 3">
    <name type="scientific">Arthrobacter citreus</name>
    <dbReference type="NCBI Taxonomy" id="1670"/>
    <lineage>
        <taxon>Bacteria</taxon>
        <taxon>Bacillati</taxon>
        <taxon>Actinomycetota</taxon>
        <taxon>Actinomycetes</taxon>
        <taxon>Micrococcales</taxon>
        <taxon>Micrococcaceae</taxon>
        <taxon>Arthrobacter</taxon>
    </lineage>
</organism>
<proteinExistence type="predicted"/>
<evidence type="ECO:0000256" key="1">
    <source>
        <dbReference type="SAM" id="Phobius"/>
    </source>
</evidence>